<keyword evidence="11" id="KW-1185">Reference proteome</keyword>
<evidence type="ECO:0000256" key="3">
    <source>
        <dbReference type="ARBA" id="ARBA00022448"/>
    </source>
</evidence>
<evidence type="ECO:0000256" key="4">
    <source>
        <dbReference type="ARBA" id="ARBA00022692"/>
    </source>
</evidence>
<dbReference type="PANTHER" id="PTHR48022:SF11">
    <property type="entry name" value="MONOSACCHARIDE TRANSPORTER (HXT8), PUTATIVE (AFU_ORTHOLOGUE AFUA_2G08120)-RELATED"/>
    <property type="match status" value="1"/>
</dbReference>
<name>A0A0D2EVY4_9EURO</name>
<protein>
    <recommendedName>
        <fullName evidence="9">Major facilitator superfamily (MFS) profile domain-containing protein</fullName>
    </recommendedName>
</protein>
<dbReference type="PROSITE" id="PS50850">
    <property type="entry name" value="MFS"/>
    <property type="match status" value="1"/>
</dbReference>
<feature type="transmembrane region" description="Helical" evidence="8">
    <location>
        <begin position="292"/>
        <end position="314"/>
    </location>
</feature>
<dbReference type="PANTHER" id="PTHR48022">
    <property type="entry name" value="PLASTIDIC GLUCOSE TRANSPORTER 4"/>
    <property type="match status" value="1"/>
</dbReference>
<keyword evidence="6 8" id="KW-0472">Membrane</keyword>
<evidence type="ECO:0000256" key="6">
    <source>
        <dbReference type="ARBA" id="ARBA00023136"/>
    </source>
</evidence>
<feature type="transmembrane region" description="Helical" evidence="8">
    <location>
        <begin position="134"/>
        <end position="154"/>
    </location>
</feature>
<dbReference type="GO" id="GO:0016020">
    <property type="term" value="C:membrane"/>
    <property type="evidence" value="ECO:0007669"/>
    <property type="project" value="UniProtKB-SubCell"/>
</dbReference>
<dbReference type="InterPro" id="IPR036259">
    <property type="entry name" value="MFS_trans_sf"/>
</dbReference>
<feature type="transmembrane region" description="Helical" evidence="8">
    <location>
        <begin position="326"/>
        <end position="345"/>
    </location>
</feature>
<dbReference type="InterPro" id="IPR005828">
    <property type="entry name" value="MFS_sugar_transport-like"/>
</dbReference>
<dbReference type="InterPro" id="IPR050360">
    <property type="entry name" value="MFS_Sugar_Transporters"/>
</dbReference>
<dbReference type="EMBL" id="KN847322">
    <property type="protein sequence ID" value="KIW51984.1"/>
    <property type="molecule type" value="Genomic_DNA"/>
</dbReference>
<evidence type="ECO:0000313" key="10">
    <source>
        <dbReference type="EMBL" id="KIW51984.1"/>
    </source>
</evidence>
<evidence type="ECO:0000259" key="9">
    <source>
        <dbReference type="PROSITE" id="PS50850"/>
    </source>
</evidence>
<reference evidence="10 11" key="1">
    <citation type="submission" date="2015-01" db="EMBL/GenBank/DDBJ databases">
        <title>The Genome Sequence of Exophiala xenobiotica CBS118157.</title>
        <authorList>
            <consortium name="The Broad Institute Genomics Platform"/>
            <person name="Cuomo C."/>
            <person name="de Hoog S."/>
            <person name="Gorbushina A."/>
            <person name="Stielow B."/>
            <person name="Teixiera M."/>
            <person name="Abouelleil A."/>
            <person name="Chapman S.B."/>
            <person name="Priest M."/>
            <person name="Young S.K."/>
            <person name="Wortman J."/>
            <person name="Nusbaum C."/>
            <person name="Birren B."/>
        </authorList>
    </citation>
    <scope>NUCLEOTIDE SEQUENCE [LARGE SCALE GENOMIC DNA]</scope>
    <source>
        <strain evidence="10 11">CBS 118157</strain>
    </source>
</reference>
<dbReference type="InterPro" id="IPR005829">
    <property type="entry name" value="Sugar_transporter_CS"/>
</dbReference>
<sequence length="515" mass="56215">MRKYNLYCCVFATTGSLIYGYDSGIISTTLGQKTFPAYFNNPSDNLTGAIVSTYSGGQGLGNLAGGYLGDKLGRKRTIWLASTLALAGAILQTAAVNMPMFLVGRIIAGFAIGLVYAVASIYNAEIAPPKIRGVMVAMQTLLIASGYALSNWVGVFGSFASGNAAWRIPLGIQCLPAVVLIIGLFWLPESPRWLLMQGRESEAQAVIMKLHEEASGDKTFAEREFNQMKQQIEYEQEVSIKSWTQLFSKPSNRRRLLLGVLLQVFLQTTGVNVVNYYQTQIFSQIGIQGRNVLWVSAGFGMVGVISTAICLTYIDKVGRKKPLTYTSIALTIDMILLMVFTKYYANSTNKVGQGFTVAWIFVFSFIFSLGFHPIQLVYIAEIFPTGLRSRATASKKPLSPTANEDMAHSLRTVCAFMGTGTGLLFNQLSPKAFAHISWSYYAVFVVCDAVAAGTFFLIYPETKGKTLEEIAEVFGDHVAFTEYVGAAGNGPTVTRKEANLAAAAHEVEHDSIKEK</sequence>
<dbReference type="SUPFAM" id="SSF103473">
    <property type="entry name" value="MFS general substrate transporter"/>
    <property type="match status" value="1"/>
</dbReference>
<comment type="subcellular location">
    <subcellularLocation>
        <location evidence="1">Membrane</location>
        <topology evidence="1">Multi-pass membrane protein</topology>
    </subcellularLocation>
</comment>
<feature type="domain" description="Major facilitator superfamily (MFS) profile" evidence="9">
    <location>
        <begin position="8"/>
        <end position="463"/>
    </location>
</feature>
<evidence type="ECO:0000256" key="7">
    <source>
        <dbReference type="RuleBase" id="RU003346"/>
    </source>
</evidence>
<evidence type="ECO:0000256" key="2">
    <source>
        <dbReference type="ARBA" id="ARBA00010992"/>
    </source>
</evidence>
<feature type="transmembrane region" description="Helical" evidence="8">
    <location>
        <begin position="166"/>
        <end position="187"/>
    </location>
</feature>
<comment type="similarity">
    <text evidence="2 7">Belongs to the major facilitator superfamily. Sugar transporter (TC 2.A.1.1) family.</text>
</comment>
<dbReference type="OrthoDB" id="6133115at2759"/>
<keyword evidence="4 8" id="KW-0812">Transmembrane</keyword>
<gene>
    <name evidence="10" type="ORF">PV05_10649</name>
</gene>
<feature type="transmembrane region" description="Helical" evidence="8">
    <location>
        <begin position="357"/>
        <end position="380"/>
    </location>
</feature>
<dbReference type="Gene3D" id="1.20.1250.20">
    <property type="entry name" value="MFS general substrate transporter like domains"/>
    <property type="match status" value="1"/>
</dbReference>
<proteinExistence type="inferred from homology"/>
<dbReference type="PRINTS" id="PR00171">
    <property type="entry name" value="SUGRTRNSPORT"/>
</dbReference>
<evidence type="ECO:0000256" key="8">
    <source>
        <dbReference type="SAM" id="Phobius"/>
    </source>
</evidence>
<evidence type="ECO:0000256" key="5">
    <source>
        <dbReference type="ARBA" id="ARBA00022989"/>
    </source>
</evidence>
<feature type="transmembrane region" description="Helical" evidence="8">
    <location>
        <begin position="78"/>
        <end position="96"/>
    </location>
</feature>
<dbReference type="PROSITE" id="PS00217">
    <property type="entry name" value="SUGAR_TRANSPORT_2"/>
    <property type="match status" value="1"/>
</dbReference>
<dbReference type="HOGENOM" id="CLU_001265_30_13_1"/>
<dbReference type="InterPro" id="IPR003663">
    <property type="entry name" value="Sugar/inositol_transpt"/>
</dbReference>
<evidence type="ECO:0000256" key="1">
    <source>
        <dbReference type="ARBA" id="ARBA00004141"/>
    </source>
</evidence>
<evidence type="ECO:0000313" key="11">
    <source>
        <dbReference type="Proteomes" id="UP000054342"/>
    </source>
</evidence>
<dbReference type="RefSeq" id="XP_013312568.1">
    <property type="nucleotide sequence ID" value="XM_013457114.1"/>
</dbReference>
<dbReference type="FunFam" id="1.20.1250.20:FF:000134">
    <property type="entry name" value="MFS sugar transporter protein"/>
    <property type="match status" value="1"/>
</dbReference>
<dbReference type="GO" id="GO:0005351">
    <property type="term" value="F:carbohydrate:proton symporter activity"/>
    <property type="evidence" value="ECO:0007669"/>
    <property type="project" value="TreeGrafter"/>
</dbReference>
<feature type="transmembrane region" description="Helical" evidence="8">
    <location>
        <begin position="102"/>
        <end position="122"/>
    </location>
</feature>
<organism evidence="10 11">
    <name type="scientific">Exophiala xenobiotica</name>
    <dbReference type="NCBI Taxonomy" id="348802"/>
    <lineage>
        <taxon>Eukaryota</taxon>
        <taxon>Fungi</taxon>
        <taxon>Dikarya</taxon>
        <taxon>Ascomycota</taxon>
        <taxon>Pezizomycotina</taxon>
        <taxon>Eurotiomycetes</taxon>
        <taxon>Chaetothyriomycetidae</taxon>
        <taxon>Chaetothyriales</taxon>
        <taxon>Herpotrichiellaceae</taxon>
        <taxon>Exophiala</taxon>
    </lineage>
</organism>
<dbReference type="GeneID" id="25332557"/>
<dbReference type="AlphaFoldDB" id="A0A0D2EVY4"/>
<feature type="transmembrane region" description="Helical" evidence="8">
    <location>
        <begin position="438"/>
        <end position="459"/>
    </location>
</feature>
<accession>A0A0D2EVY4</accession>
<keyword evidence="3 7" id="KW-0813">Transport</keyword>
<keyword evidence="5 8" id="KW-1133">Transmembrane helix</keyword>
<dbReference type="Proteomes" id="UP000054342">
    <property type="component" value="Unassembled WGS sequence"/>
</dbReference>
<dbReference type="InterPro" id="IPR020846">
    <property type="entry name" value="MFS_dom"/>
</dbReference>
<dbReference type="Pfam" id="PF00083">
    <property type="entry name" value="Sugar_tr"/>
    <property type="match status" value="1"/>
</dbReference>
<dbReference type="NCBIfam" id="TIGR00879">
    <property type="entry name" value="SP"/>
    <property type="match status" value="1"/>
</dbReference>